<dbReference type="Proteomes" id="UP000070133">
    <property type="component" value="Unassembled WGS sequence"/>
</dbReference>
<evidence type="ECO:0000313" key="3">
    <source>
        <dbReference type="Proteomes" id="UP000070133"/>
    </source>
</evidence>
<proteinExistence type="predicted"/>
<name>A0A139HEW5_9PEZI</name>
<comment type="caution">
    <text evidence="2">The sequence shown here is derived from an EMBL/GenBank/DDBJ whole genome shotgun (WGS) entry which is preliminary data.</text>
</comment>
<evidence type="ECO:0008006" key="4">
    <source>
        <dbReference type="Google" id="ProtNLM"/>
    </source>
</evidence>
<feature type="signal peptide" evidence="1">
    <location>
        <begin position="1"/>
        <end position="16"/>
    </location>
</feature>
<protein>
    <recommendedName>
        <fullName evidence="4">Extracellular membrane protein CFEM domain-containing protein</fullName>
    </recommendedName>
</protein>
<evidence type="ECO:0000256" key="1">
    <source>
        <dbReference type="SAM" id="SignalP"/>
    </source>
</evidence>
<sequence>MQLTTIVALFAASVAALPTEQASQYCWWCAGGFPDALIFNPYVVDPFGPFTFDCPNPFNPLCAERGRLSPFCTDGDANGCYFSRCRCAGANMEACDLLHKDYDNIQFDPLTGSCMDVAQRGIEFNGFSKYCTQAGGFVSGCVP</sequence>
<dbReference type="OrthoDB" id="3633389at2759"/>
<keyword evidence="1" id="KW-0732">Signal</keyword>
<accession>A0A139HEW5</accession>
<dbReference type="EMBL" id="LFZN01000065">
    <property type="protein sequence ID" value="KXT00932.1"/>
    <property type="molecule type" value="Genomic_DNA"/>
</dbReference>
<organism evidence="2 3">
    <name type="scientific">Pseudocercospora eumusae</name>
    <dbReference type="NCBI Taxonomy" id="321146"/>
    <lineage>
        <taxon>Eukaryota</taxon>
        <taxon>Fungi</taxon>
        <taxon>Dikarya</taxon>
        <taxon>Ascomycota</taxon>
        <taxon>Pezizomycotina</taxon>
        <taxon>Dothideomycetes</taxon>
        <taxon>Dothideomycetidae</taxon>
        <taxon>Mycosphaerellales</taxon>
        <taxon>Mycosphaerellaceae</taxon>
        <taxon>Pseudocercospora</taxon>
    </lineage>
</organism>
<reference evidence="2 3" key="1">
    <citation type="submission" date="2015-07" db="EMBL/GenBank/DDBJ databases">
        <title>Comparative genomics of the Sigatoka disease complex on banana suggests a link between parallel evolutionary changes in Pseudocercospora fijiensis and Pseudocercospora eumusae and increased virulence on the banana host.</title>
        <authorList>
            <person name="Chang T.-C."/>
            <person name="Salvucci A."/>
            <person name="Crous P.W."/>
            <person name="Stergiopoulos I."/>
        </authorList>
    </citation>
    <scope>NUCLEOTIDE SEQUENCE [LARGE SCALE GENOMIC DNA]</scope>
    <source>
        <strain evidence="2 3">CBS 114824</strain>
    </source>
</reference>
<evidence type="ECO:0000313" key="2">
    <source>
        <dbReference type="EMBL" id="KXT00932.1"/>
    </source>
</evidence>
<keyword evidence="3" id="KW-1185">Reference proteome</keyword>
<gene>
    <name evidence="2" type="ORF">AC578_5702</name>
</gene>
<dbReference type="AlphaFoldDB" id="A0A139HEW5"/>
<feature type="chain" id="PRO_5007806510" description="Extracellular membrane protein CFEM domain-containing protein" evidence="1">
    <location>
        <begin position="17"/>
        <end position="143"/>
    </location>
</feature>